<name>A0ACB6RZV4_9PLEO</name>
<protein>
    <submittedName>
        <fullName evidence="1">Uncharacterized protein</fullName>
    </submittedName>
</protein>
<dbReference type="EMBL" id="MU006719">
    <property type="protein sequence ID" value="KAF2626935.1"/>
    <property type="molecule type" value="Genomic_DNA"/>
</dbReference>
<keyword evidence="2" id="KW-1185">Reference proteome</keyword>
<organism evidence="1 2">
    <name type="scientific">Macroventuria anomochaeta</name>
    <dbReference type="NCBI Taxonomy" id="301207"/>
    <lineage>
        <taxon>Eukaryota</taxon>
        <taxon>Fungi</taxon>
        <taxon>Dikarya</taxon>
        <taxon>Ascomycota</taxon>
        <taxon>Pezizomycotina</taxon>
        <taxon>Dothideomycetes</taxon>
        <taxon>Pleosporomycetidae</taxon>
        <taxon>Pleosporales</taxon>
        <taxon>Pleosporineae</taxon>
        <taxon>Didymellaceae</taxon>
        <taxon>Macroventuria</taxon>
    </lineage>
</organism>
<proteinExistence type="predicted"/>
<dbReference type="Proteomes" id="UP000799754">
    <property type="component" value="Unassembled WGS sequence"/>
</dbReference>
<gene>
    <name evidence="1" type="ORF">BU25DRAFT_411459</name>
</gene>
<evidence type="ECO:0000313" key="2">
    <source>
        <dbReference type="Proteomes" id="UP000799754"/>
    </source>
</evidence>
<comment type="caution">
    <text evidence="1">The sequence shown here is derived from an EMBL/GenBank/DDBJ whole genome shotgun (WGS) entry which is preliminary data.</text>
</comment>
<reference evidence="1" key="1">
    <citation type="journal article" date="2020" name="Stud. Mycol.">
        <title>101 Dothideomycetes genomes: a test case for predicting lifestyles and emergence of pathogens.</title>
        <authorList>
            <person name="Haridas S."/>
            <person name="Albert R."/>
            <person name="Binder M."/>
            <person name="Bloem J."/>
            <person name="Labutti K."/>
            <person name="Salamov A."/>
            <person name="Andreopoulos B."/>
            <person name="Baker S."/>
            <person name="Barry K."/>
            <person name="Bills G."/>
            <person name="Bluhm B."/>
            <person name="Cannon C."/>
            <person name="Castanera R."/>
            <person name="Culley D."/>
            <person name="Daum C."/>
            <person name="Ezra D."/>
            <person name="Gonzalez J."/>
            <person name="Henrissat B."/>
            <person name="Kuo A."/>
            <person name="Liang C."/>
            <person name="Lipzen A."/>
            <person name="Lutzoni F."/>
            <person name="Magnuson J."/>
            <person name="Mondo S."/>
            <person name="Nolan M."/>
            <person name="Ohm R."/>
            <person name="Pangilinan J."/>
            <person name="Park H.-J."/>
            <person name="Ramirez L."/>
            <person name="Alfaro M."/>
            <person name="Sun H."/>
            <person name="Tritt A."/>
            <person name="Yoshinaga Y."/>
            <person name="Zwiers L.-H."/>
            <person name="Turgeon B."/>
            <person name="Goodwin S."/>
            <person name="Spatafora J."/>
            <person name="Crous P."/>
            <person name="Grigoriev I."/>
        </authorList>
    </citation>
    <scope>NUCLEOTIDE SEQUENCE</scope>
    <source>
        <strain evidence="1">CBS 525.71</strain>
    </source>
</reference>
<evidence type="ECO:0000313" key="1">
    <source>
        <dbReference type="EMBL" id="KAF2626935.1"/>
    </source>
</evidence>
<sequence>MGPLQRPSPDRQIMLYSSSHLQGMERPVRSFKSLIRATSPRTSPEKPLPPVPPPLQKNPSSSSITTIQTRSTELSLWEVPSNWAMTTASKLHQRLLSLFDIILP</sequence>
<accession>A0ACB6RZV4</accession>